<gene>
    <name evidence="1" type="ORF">CLV38_1211</name>
</gene>
<evidence type="ECO:0000313" key="2">
    <source>
        <dbReference type="Proteomes" id="UP000238205"/>
    </source>
</evidence>
<evidence type="ECO:0000313" key="1">
    <source>
        <dbReference type="EMBL" id="PRY80111.1"/>
    </source>
</evidence>
<dbReference type="AlphaFoldDB" id="A0A2T0W3Z8"/>
<sequence>MANILPNNSEKNEFYSSIDYFIKQFTVGTLLNRSNIKKEEGVSVTAIVTFL</sequence>
<accession>A0A2T0W3Z8</accession>
<organism evidence="1 2">
    <name type="scientific">Alkalibacterium olivapovliticus</name>
    <dbReference type="NCBI Taxonomy" id="99907"/>
    <lineage>
        <taxon>Bacteria</taxon>
        <taxon>Bacillati</taxon>
        <taxon>Bacillota</taxon>
        <taxon>Bacilli</taxon>
        <taxon>Lactobacillales</taxon>
        <taxon>Carnobacteriaceae</taxon>
        <taxon>Alkalibacterium</taxon>
    </lineage>
</organism>
<reference evidence="1 2" key="1">
    <citation type="submission" date="2018-03" db="EMBL/GenBank/DDBJ databases">
        <title>Genomic Encyclopedia of Archaeal and Bacterial Type Strains, Phase II (KMG-II): from individual species to whole genera.</title>
        <authorList>
            <person name="Goeker M."/>
        </authorList>
    </citation>
    <scope>NUCLEOTIDE SEQUENCE [LARGE SCALE GENOMIC DNA]</scope>
    <source>
        <strain evidence="1 2">DSM 13175</strain>
    </source>
</reference>
<dbReference type="EMBL" id="PVTO01000021">
    <property type="protein sequence ID" value="PRY80111.1"/>
    <property type="molecule type" value="Genomic_DNA"/>
</dbReference>
<proteinExistence type="predicted"/>
<name>A0A2T0W3Z8_9LACT</name>
<keyword evidence="2" id="KW-1185">Reference proteome</keyword>
<protein>
    <submittedName>
        <fullName evidence="1">Uncharacterized protein</fullName>
    </submittedName>
</protein>
<feature type="non-terminal residue" evidence="1">
    <location>
        <position position="51"/>
    </location>
</feature>
<dbReference type="Proteomes" id="UP000238205">
    <property type="component" value="Unassembled WGS sequence"/>
</dbReference>
<comment type="caution">
    <text evidence="1">The sequence shown here is derived from an EMBL/GenBank/DDBJ whole genome shotgun (WGS) entry which is preliminary data.</text>
</comment>